<dbReference type="AlphaFoldDB" id="A0A0D2KSU4"/>
<proteinExistence type="predicted"/>
<dbReference type="OrthoDB" id="2964870at2759"/>
<dbReference type="Proteomes" id="UP000054270">
    <property type="component" value="Unassembled WGS sequence"/>
</dbReference>
<gene>
    <name evidence="1" type="ORF">HYPSUDRAFT_46174</name>
</gene>
<organism evidence="1 2">
    <name type="scientific">Hypholoma sublateritium (strain FD-334 SS-4)</name>
    <dbReference type="NCBI Taxonomy" id="945553"/>
    <lineage>
        <taxon>Eukaryota</taxon>
        <taxon>Fungi</taxon>
        <taxon>Dikarya</taxon>
        <taxon>Basidiomycota</taxon>
        <taxon>Agaricomycotina</taxon>
        <taxon>Agaricomycetes</taxon>
        <taxon>Agaricomycetidae</taxon>
        <taxon>Agaricales</taxon>
        <taxon>Agaricineae</taxon>
        <taxon>Strophariaceae</taxon>
        <taxon>Hypholoma</taxon>
    </lineage>
</organism>
<keyword evidence="2" id="KW-1185">Reference proteome</keyword>
<dbReference type="EMBL" id="KN817600">
    <property type="protein sequence ID" value="KJA17692.1"/>
    <property type="molecule type" value="Genomic_DNA"/>
</dbReference>
<name>A0A0D2KSU4_HYPSF</name>
<sequence length="56" mass="6951">MLYYRKLADINKGKWANYTDDRIVFYENDYTGRDFVEFFKDLQFSKATCRRFNFQT</sequence>
<accession>A0A0D2KSU4</accession>
<evidence type="ECO:0000313" key="2">
    <source>
        <dbReference type="Proteomes" id="UP000054270"/>
    </source>
</evidence>
<evidence type="ECO:0000313" key="1">
    <source>
        <dbReference type="EMBL" id="KJA17692.1"/>
    </source>
</evidence>
<protein>
    <submittedName>
        <fullName evidence="1">Uncharacterized protein</fullName>
    </submittedName>
</protein>
<reference evidence="2" key="1">
    <citation type="submission" date="2014-04" db="EMBL/GenBank/DDBJ databases">
        <title>Evolutionary Origins and Diversification of the Mycorrhizal Mutualists.</title>
        <authorList>
            <consortium name="DOE Joint Genome Institute"/>
            <consortium name="Mycorrhizal Genomics Consortium"/>
            <person name="Kohler A."/>
            <person name="Kuo A."/>
            <person name="Nagy L.G."/>
            <person name="Floudas D."/>
            <person name="Copeland A."/>
            <person name="Barry K.W."/>
            <person name="Cichocki N."/>
            <person name="Veneault-Fourrey C."/>
            <person name="LaButti K."/>
            <person name="Lindquist E.A."/>
            <person name="Lipzen A."/>
            <person name="Lundell T."/>
            <person name="Morin E."/>
            <person name="Murat C."/>
            <person name="Riley R."/>
            <person name="Ohm R."/>
            <person name="Sun H."/>
            <person name="Tunlid A."/>
            <person name="Henrissat B."/>
            <person name="Grigoriev I.V."/>
            <person name="Hibbett D.S."/>
            <person name="Martin F."/>
        </authorList>
    </citation>
    <scope>NUCLEOTIDE SEQUENCE [LARGE SCALE GENOMIC DNA]</scope>
    <source>
        <strain evidence="2">FD-334 SS-4</strain>
    </source>
</reference>